<evidence type="ECO:0000313" key="2">
    <source>
        <dbReference type="EMBL" id="KAF4370550.1"/>
    </source>
</evidence>
<dbReference type="GO" id="GO:0009507">
    <property type="term" value="C:chloroplast"/>
    <property type="evidence" value="ECO:0007669"/>
    <property type="project" value="TreeGrafter"/>
</dbReference>
<dbReference type="PANTHER" id="PTHR45090">
    <property type="entry name" value="CHAPERONE PROTEIN DNAJ 20 CHLOROPLASTIC"/>
    <property type="match status" value="1"/>
</dbReference>
<name>A0A7J6HYX8_CANSA</name>
<feature type="domain" description="J" evidence="1">
    <location>
        <begin position="41"/>
        <end position="106"/>
    </location>
</feature>
<dbReference type="CDD" id="cd06257">
    <property type="entry name" value="DnaJ"/>
    <property type="match status" value="1"/>
</dbReference>
<dbReference type="Proteomes" id="UP000583929">
    <property type="component" value="Unassembled WGS sequence"/>
</dbReference>
<dbReference type="Gene3D" id="1.10.287.110">
    <property type="entry name" value="DnaJ domain"/>
    <property type="match status" value="1"/>
</dbReference>
<dbReference type="Proteomes" id="UP000525078">
    <property type="component" value="Unassembled WGS sequence"/>
</dbReference>
<sequence>MIMMPKKGASVLNWKVKKNNTISCRSNQYFETMQENNKKVNFYELLSLETKNVELGDIKKAYRSMALQYHPDVCPDPSATTRFVELQKAYETLSDPVLRRMYDHELSLALSHDHNNLGFGFGVEGMRRSSPSSMFTKQVWENQLRGLKRKSQIRMKKRKC</sequence>
<dbReference type="Pfam" id="PF00226">
    <property type="entry name" value="DnaJ"/>
    <property type="match status" value="1"/>
</dbReference>
<evidence type="ECO:0000313" key="4">
    <source>
        <dbReference type="Proteomes" id="UP000525078"/>
    </source>
</evidence>
<keyword evidence="5" id="KW-1185">Reference proteome</keyword>
<evidence type="ECO:0000313" key="3">
    <source>
        <dbReference type="EMBL" id="KAF4400504.1"/>
    </source>
</evidence>
<comment type="caution">
    <text evidence="3">The sequence shown here is derived from an EMBL/GenBank/DDBJ whole genome shotgun (WGS) entry which is preliminary data.</text>
</comment>
<dbReference type="EMBL" id="JAATIQ010000017">
    <property type="protein sequence ID" value="KAF4400504.1"/>
    <property type="molecule type" value="Genomic_DNA"/>
</dbReference>
<accession>A0A7J6HYX8</accession>
<dbReference type="EMBL" id="JAATIP010000117">
    <property type="protein sequence ID" value="KAF4370550.1"/>
    <property type="molecule type" value="Genomic_DNA"/>
</dbReference>
<dbReference type="PRINTS" id="PR00625">
    <property type="entry name" value="JDOMAIN"/>
</dbReference>
<dbReference type="SUPFAM" id="SSF46565">
    <property type="entry name" value="Chaperone J-domain"/>
    <property type="match status" value="1"/>
</dbReference>
<dbReference type="SMART" id="SM00271">
    <property type="entry name" value="DnaJ"/>
    <property type="match status" value="1"/>
</dbReference>
<proteinExistence type="predicted"/>
<reference evidence="4 5" key="1">
    <citation type="journal article" date="2020" name="bioRxiv">
        <title>Sequence and annotation of 42 cannabis genomes reveals extensive copy number variation in cannabinoid synthesis and pathogen resistance genes.</title>
        <authorList>
            <person name="Mckernan K.J."/>
            <person name="Helbert Y."/>
            <person name="Kane L.T."/>
            <person name="Ebling H."/>
            <person name="Zhang L."/>
            <person name="Liu B."/>
            <person name="Eaton Z."/>
            <person name="Mclaughlin S."/>
            <person name="Kingan S."/>
            <person name="Baybayan P."/>
            <person name="Concepcion G."/>
            <person name="Jordan M."/>
            <person name="Riva A."/>
            <person name="Barbazuk W."/>
            <person name="Harkins T."/>
        </authorList>
    </citation>
    <scope>NUCLEOTIDE SEQUENCE [LARGE SCALE GENOMIC DNA]</scope>
    <source>
        <strain evidence="4 5">cv. Jamaican Lion 4</strain>
        <strain evidence="3">Father</strain>
        <strain evidence="2">Mother</strain>
        <tissue evidence="3">Leaf</tissue>
    </source>
</reference>
<gene>
    <name evidence="2" type="ORF">F8388_020136</name>
    <name evidence="3" type="ORF">G4B88_023297</name>
</gene>
<dbReference type="PANTHER" id="PTHR45090:SF3">
    <property type="entry name" value="OS09G0368800 PROTEIN"/>
    <property type="match status" value="1"/>
</dbReference>
<evidence type="ECO:0000259" key="1">
    <source>
        <dbReference type="PROSITE" id="PS50076"/>
    </source>
</evidence>
<evidence type="ECO:0000313" key="5">
    <source>
        <dbReference type="Proteomes" id="UP000583929"/>
    </source>
</evidence>
<organism evidence="3 5">
    <name type="scientific">Cannabis sativa</name>
    <name type="common">Hemp</name>
    <name type="synonym">Marijuana</name>
    <dbReference type="NCBI Taxonomy" id="3483"/>
    <lineage>
        <taxon>Eukaryota</taxon>
        <taxon>Viridiplantae</taxon>
        <taxon>Streptophyta</taxon>
        <taxon>Embryophyta</taxon>
        <taxon>Tracheophyta</taxon>
        <taxon>Spermatophyta</taxon>
        <taxon>Magnoliopsida</taxon>
        <taxon>eudicotyledons</taxon>
        <taxon>Gunneridae</taxon>
        <taxon>Pentapetalae</taxon>
        <taxon>rosids</taxon>
        <taxon>fabids</taxon>
        <taxon>Rosales</taxon>
        <taxon>Cannabaceae</taxon>
        <taxon>Cannabis</taxon>
    </lineage>
</organism>
<dbReference type="PROSITE" id="PS00636">
    <property type="entry name" value="DNAJ_1"/>
    <property type="match status" value="1"/>
</dbReference>
<dbReference type="AlphaFoldDB" id="A0A7J6HYX8"/>
<dbReference type="InterPro" id="IPR018253">
    <property type="entry name" value="DnaJ_domain_CS"/>
</dbReference>
<dbReference type="PROSITE" id="PS50076">
    <property type="entry name" value="DNAJ_2"/>
    <property type="match status" value="1"/>
</dbReference>
<protein>
    <recommendedName>
        <fullName evidence="1">J domain-containing protein</fullName>
    </recommendedName>
</protein>
<dbReference type="InterPro" id="IPR001623">
    <property type="entry name" value="DnaJ_domain"/>
</dbReference>
<dbReference type="InterPro" id="IPR053232">
    <property type="entry name" value="DnaJ_C/III_chloroplastic"/>
</dbReference>
<dbReference type="InterPro" id="IPR036869">
    <property type="entry name" value="J_dom_sf"/>
</dbReference>